<dbReference type="PATRIC" id="fig|864069.3.peg.1640"/>
<evidence type="ECO:0000313" key="3">
    <source>
        <dbReference type="Proteomes" id="UP000003947"/>
    </source>
</evidence>
<dbReference type="EMBL" id="JH660640">
    <property type="protein sequence ID" value="EIM30157.1"/>
    <property type="molecule type" value="Genomic_DNA"/>
</dbReference>
<organism evidence="2 3">
    <name type="scientific">Microvirga lotononidis</name>
    <dbReference type="NCBI Taxonomy" id="864069"/>
    <lineage>
        <taxon>Bacteria</taxon>
        <taxon>Pseudomonadati</taxon>
        <taxon>Pseudomonadota</taxon>
        <taxon>Alphaproteobacteria</taxon>
        <taxon>Hyphomicrobiales</taxon>
        <taxon>Methylobacteriaceae</taxon>
        <taxon>Microvirga</taxon>
    </lineage>
</organism>
<dbReference type="HOGENOM" id="CLU_3254116_0_0_5"/>
<dbReference type="EMBL" id="JH660635">
    <property type="protein sequence ID" value="EIM30883.1"/>
    <property type="molecule type" value="Genomic_DNA"/>
</dbReference>
<reference evidence="2 3" key="1">
    <citation type="submission" date="2012-02" db="EMBL/GenBank/DDBJ databases">
        <title>Improved High-Quality Draft sequence of Microvirga sp. WSM3557.</title>
        <authorList>
            <consortium name="US DOE Joint Genome Institute"/>
            <person name="Lucas S."/>
            <person name="Han J."/>
            <person name="Lapidus A."/>
            <person name="Cheng J.-F."/>
            <person name="Goodwin L."/>
            <person name="Pitluck S."/>
            <person name="Peters L."/>
            <person name="Zhang X."/>
            <person name="Detter J.C."/>
            <person name="Han C."/>
            <person name="Tapia R."/>
            <person name="Land M."/>
            <person name="Hauser L."/>
            <person name="Kyrpides N."/>
            <person name="Ivanova N."/>
            <person name="Pagani I."/>
            <person name="Brau L."/>
            <person name="Yates R."/>
            <person name="O'Hara G."/>
            <person name="Rui T."/>
            <person name="Howieson J."/>
            <person name="Reeve W."/>
            <person name="Woyke T."/>
        </authorList>
    </citation>
    <scope>NUCLEOTIDE SEQUENCE [LARGE SCALE GENOMIC DNA]</scope>
    <source>
        <strain evidence="2 3">WSM3557</strain>
    </source>
</reference>
<gene>
    <name evidence="2" type="ORF">MicloDRAFT_00004100</name>
    <name evidence="1" type="ORF">MicloDRAFT_00014780</name>
</gene>
<keyword evidence="3" id="KW-1185">Reference proteome</keyword>
<name>I4Z3U1_9HYPH</name>
<evidence type="ECO:0000313" key="1">
    <source>
        <dbReference type="EMBL" id="EIM30157.1"/>
    </source>
</evidence>
<evidence type="ECO:0000313" key="2">
    <source>
        <dbReference type="EMBL" id="EIM30883.1"/>
    </source>
</evidence>
<dbReference type="AlphaFoldDB" id="I4Z3U1"/>
<proteinExistence type="predicted"/>
<protein>
    <submittedName>
        <fullName evidence="2">Uncharacterized protein</fullName>
    </submittedName>
</protein>
<dbReference type="Proteomes" id="UP000003947">
    <property type="component" value="Unassembled WGS sequence"/>
</dbReference>
<sequence length="42" mass="4597">MVTHAVDPAVDGAHRDMLTGGNFLVAQALHTNQQEDLALPRW</sequence>
<accession>I4Z3U1</accession>